<comment type="caution">
    <text evidence="2">The sequence shown here is derived from an EMBL/GenBank/DDBJ whole genome shotgun (WGS) entry which is preliminary data.</text>
</comment>
<accession>K1V1P1</accession>
<keyword evidence="1" id="KW-0812">Transmembrane</keyword>
<name>K1V1P1_9ZZZZ</name>
<reference evidence="2" key="1">
    <citation type="journal article" date="2013" name="Environ. Microbiol.">
        <title>Microbiota from the distal guts of lean and obese adolescents exhibit partial functional redundancy besides clear differences in community structure.</title>
        <authorList>
            <person name="Ferrer M."/>
            <person name="Ruiz A."/>
            <person name="Lanza F."/>
            <person name="Haange S.B."/>
            <person name="Oberbach A."/>
            <person name="Till H."/>
            <person name="Bargiela R."/>
            <person name="Campoy C."/>
            <person name="Segura M.T."/>
            <person name="Richter M."/>
            <person name="von Bergen M."/>
            <person name="Seifert J."/>
            <person name="Suarez A."/>
        </authorList>
    </citation>
    <scope>NUCLEOTIDE SEQUENCE</scope>
</reference>
<keyword evidence="1" id="KW-0472">Membrane</keyword>
<evidence type="ECO:0000313" key="2">
    <source>
        <dbReference type="EMBL" id="EKC77771.1"/>
    </source>
</evidence>
<proteinExistence type="predicted"/>
<evidence type="ECO:0000256" key="1">
    <source>
        <dbReference type="SAM" id="Phobius"/>
    </source>
</evidence>
<keyword evidence="1" id="KW-1133">Transmembrane helix</keyword>
<gene>
    <name evidence="2" type="ORF">LEA_03999</name>
</gene>
<feature type="transmembrane region" description="Helical" evidence="1">
    <location>
        <begin position="6"/>
        <end position="30"/>
    </location>
</feature>
<sequence>MKTAAQVFIIIGMVCGFWVILPLIFGGIALSQMSKGQRPSTGISVCVFYSAI</sequence>
<dbReference type="EMBL" id="AJWY01002646">
    <property type="protein sequence ID" value="EKC77771.1"/>
    <property type="molecule type" value="Genomic_DNA"/>
</dbReference>
<organism evidence="2">
    <name type="scientific">human gut metagenome</name>
    <dbReference type="NCBI Taxonomy" id="408170"/>
    <lineage>
        <taxon>unclassified sequences</taxon>
        <taxon>metagenomes</taxon>
        <taxon>organismal metagenomes</taxon>
    </lineage>
</organism>
<dbReference type="AlphaFoldDB" id="K1V1P1"/>
<protein>
    <submittedName>
        <fullName evidence="2">Uncharacterized protein</fullName>
    </submittedName>
</protein>